<dbReference type="KEGG" id="pmaw:MACH26_05090"/>
<proteinExistence type="predicted"/>
<organism evidence="1 2">
    <name type="scientific">Planctobacterium marinum</name>
    <dbReference type="NCBI Taxonomy" id="1631968"/>
    <lineage>
        <taxon>Bacteria</taxon>
        <taxon>Pseudomonadati</taxon>
        <taxon>Pseudomonadota</taxon>
        <taxon>Gammaproteobacteria</taxon>
        <taxon>Alteromonadales</taxon>
        <taxon>Alteromonadaceae</taxon>
        <taxon>Planctobacterium</taxon>
    </lineage>
</organism>
<dbReference type="EMBL" id="AP027272">
    <property type="protein sequence ID" value="BDX04988.1"/>
    <property type="molecule type" value="Genomic_DNA"/>
</dbReference>
<keyword evidence="2" id="KW-1185">Reference proteome</keyword>
<name>A0AA48HDH6_9ALTE</name>
<reference evidence="1" key="1">
    <citation type="submission" date="2023-01" db="EMBL/GenBank/DDBJ databases">
        <title>Complete genome sequence of Planctobacterium marinum strain Dej080120_11.</title>
        <authorList>
            <person name="Ueki S."/>
            <person name="Maruyama F."/>
        </authorList>
    </citation>
    <scope>NUCLEOTIDE SEQUENCE</scope>
    <source>
        <strain evidence="1">Dej080120_11</strain>
    </source>
</reference>
<dbReference type="Proteomes" id="UP001333710">
    <property type="component" value="Chromosome"/>
</dbReference>
<gene>
    <name evidence="1" type="ORF">MACH26_05090</name>
</gene>
<dbReference type="SUPFAM" id="SSF53850">
    <property type="entry name" value="Periplasmic binding protein-like II"/>
    <property type="match status" value="1"/>
</dbReference>
<evidence type="ECO:0000313" key="2">
    <source>
        <dbReference type="Proteomes" id="UP001333710"/>
    </source>
</evidence>
<evidence type="ECO:0008006" key="3">
    <source>
        <dbReference type="Google" id="ProtNLM"/>
    </source>
</evidence>
<protein>
    <recommendedName>
        <fullName evidence="3">Solute-binding protein family 3/N-terminal domain-containing protein</fullName>
    </recommendedName>
</protein>
<evidence type="ECO:0000313" key="1">
    <source>
        <dbReference type="EMBL" id="BDX04988.1"/>
    </source>
</evidence>
<dbReference type="AlphaFoldDB" id="A0AA48HDH6"/>
<sequence length="306" mass="34643">MLSIEVNGHSQMFKNNAFILSTVCVLLFLVGLLINVQASTIIHPKSNDPKENLIAEILKLALSKSANGDSYSFQPLPNAQTEGRSMEMLKEGSMSVMWAGTQIQYEQTLLPVRIPVLKGMLGHRIFIIRQGEESRFSNIDSLSDLQRFPVGQGRFWGDTVVLQHAGLNVVTPVKYASLFPMLEGGRFDLFPRAIHEPWSEVAARPELNLTIEPRVLLIYPFAMYYFVAPDNRALASDIQQGFMRAIEDGSYDQLFYAHPMIKDALSFARLDERVVIRLENPNMSAQTPLDDKRLWLNIEDMKEINL</sequence>
<accession>A0AA48HDH6</accession>